<feature type="coiled-coil region" evidence="2">
    <location>
        <begin position="596"/>
        <end position="623"/>
    </location>
</feature>
<evidence type="ECO:0000259" key="4">
    <source>
        <dbReference type="PROSITE" id="PS51194"/>
    </source>
</evidence>
<keyword evidence="5" id="KW-0067">ATP-binding</keyword>
<dbReference type="GO" id="GO:0004386">
    <property type="term" value="F:helicase activity"/>
    <property type="evidence" value="ECO:0007669"/>
    <property type="project" value="UniProtKB-KW"/>
</dbReference>
<dbReference type="EMBL" id="SIJK02000040">
    <property type="protein sequence ID" value="MBP1467703.1"/>
    <property type="molecule type" value="Genomic_DNA"/>
</dbReference>
<dbReference type="CDD" id="cd18793">
    <property type="entry name" value="SF2_C_SNF"/>
    <property type="match status" value="1"/>
</dbReference>
<dbReference type="PANTHER" id="PTHR45766">
    <property type="entry name" value="DNA ANNEALING HELICASE AND ENDONUCLEASE ZRANB3 FAMILY MEMBER"/>
    <property type="match status" value="1"/>
</dbReference>
<keyword evidence="5" id="KW-0347">Helicase</keyword>
<protein>
    <submittedName>
        <fullName evidence="5">DEAD/DEAH box helicase family protein</fullName>
    </submittedName>
</protein>
<gene>
    <name evidence="5" type="ORF">EYB53_018455</name>
</gene>
<dbReference type="SUPFAM" id="SSF56024">
    <property type="entry name" value="Phospholipase D/nuclease"/>
    <property type="match status" value="1"/>
</dbReference>
<evidence type="ECO:0000259" key="3">
    <source>
        <dbReference type="PROSITE" id="PS51192"/>
    </source>
</evidence>
<dbReference type="CDD" id="cd09178">
    <property type="entry name" value="PLDc_N_Snf2_like"/>
    <property type="match status" value="1"/>
</dbReference>
<dbReference type="SMART" id="SM00487">
    <property type="entry name" value="DEXDc"/>
    <property type="match status" value="1"/>
</dbReference>
<evidence type="ECO:0000313" key="6">
    <source>
        <dbReference type="Proteomes" id="UP001193081"/>
    </source>
</evidence>
<evidence type="ECO:0000313" key="5">
    <source>
        <dbReference type="EMBL" id="MBP1467703.1"/>
    </source>
</evidence>
<feature type="domain" description="Helicase ATP-binding" evidence="3">
    <location>
        <begin position="267"/>
        <end position="435"/>
    </location>
</feature>
<proteinExistence type="predicted"/>
<keyword evidence="6" id="KW-1185">Reference proteome</keyword>
<dbReference type="InterPro" id="IPR000330">
    <property type="entry name" value="SNF2_N"/>
</dbReference>
<organism evidence="5 6">
    <name type="scientific">Candidatus Chloroploca mongolica</name>
    <dbReference type="NCBI Taxonomy" id="2528176"/>
    <lineage>
        <taxon>Bacteria</taxon>
        <taxon>Bacillati</taxon>
        <taxon>Chloroflexota</taxon>
        <taxon>Chloroflexia</taxon>
        <taxon>Chloroflexales</taxon>
        <taxon>Chloroflexineae</taxon>
        <taxon>Oscillochloridaceae</taxon>
        <taxon>Candidatus Chloroploca</taxon>
    </lineage>
</organism>
<dbReference type="InterPro" id="IPR038718">
    <property type="entry name" value="SNF2-like_sf"/>
</dbReference>
<dbReference type="RefSeq" id="WP_135479873.1">
    <property type="nucleotide sequence ID" value="NZ_SIJK02000040.1"/>
</dbReference>
<dbReference type="PROSITE" id="PS51194">
    <property type="entry name" value="HELICASE_CTER"/>
    <property type="match status" value="1"/>
</dbReference>
<dbReference type="InterPro" id="IPR014001">
    <property type="entry name" value="Helicase_ATP-bd"/>
</dbReference>
<dbReference type="SMART" id="SM00490">
    <property type="entry name" value="HELICc"/>
    <property type="match status" value="1"/>
</dbReference>
<dbReference type="Pfam" id="PF00176">
    <property type="entry name" value="SNF2-rel_dom"/>
    <property type="match status" value="1"/>
</dbReference>
<dbReference type="InterPro" id="IPR049730">
    <property type="entry name" value="SNF2/RAD54-like_C"/>
</dbReference>
<dbReference type="Gene3D" id="3.30.870.10">
    <property type="entry name" value="Endonuclease Chain A"/>
    <property type="match status" value="1"/>
</dbReference>
<dbReference type="InterPro" id="IPR027417">
    <property type="entry name" value="P-loop_NTPase"/>
</dbReference>
<dbReference type="Gene3D" id="3.40.50.10810">
    <property type="entry name" value="Tandem AAA-ATPase domain"/>
    <property type="match status" value="1"/>
</dbReference>
<keyword evidence="2" id="KW-0175">Coiled coil</keyword>
<dbReference type="Pfam" id="PF13091">
    <property type="entry name" value="PLDc_2"/>
    <property type="match status" value="1"/>
</dbReference>
<keyword evidence="1" id="KW-0378">Hydrolase</keyword>
<keyword evidence="5" id="KW-0547">Nucleotide-binding</keyword>
<comment type="caution">
    <text evidence="5">The sequence shown here is derived from an EMBL/GenBank/DDBJ whole genome shotgun (WGS) entry which is preliminary data.</text>
</comment>
<dbReference type="Pfam" id="PF00271">
    <property type="entry name" value="Helicase_C"/>
    <property type="match status" value="1"/>
</dbReference>
<accession>A0ABS4DE39</accession>
<evidence type="ECO:0000256" key="1">
    <source>
        <dbReference type="ARBA" id="ARBA00022801"/>
    </source>
</evidence>
<name>A0ABS4DE39_9CHLR</name>
<dbReference type="InterPro" id="IPR025202">
    <property type="entry name" value="PLD-like_dom"/>
</dbReference>
<dbReference type="Proteomes" id="UP001193081">
    <property type="component" value="Unassembled WGS sequence"/>
</dbReference>
<sequence length="1103" mass="124823">MSTPPERPLPPSSFSGIRDNHQRGSVASFLQAHLAPAADVAIVSAYFTIYAYEALQAQLDQIGRLRFLFGEPRFIASLDPDRTAKKAFALEDDGLALRNRLTQRATARACHRWIAEKVEIRSIKRANLLHGKLYHLTTAHEPQAILGSSNFTVRGLGLAANGQNNIELNMVVNDRRDLADLHDWFNELWDDQNLVEDVRDQVLHYLDQLYANHAPQFIYFKTLFHLFEQFLADQQRTSLLTEQHQLVDTAIWQALFSFQQDGVKGVIAKILEHNGCILADSVGLGKTYEALAVIKYFELRNERVLVLCPKKLRENWTLYRQNATINPLIADRFRYDVLAHTDLSRERGMSGDLDLETLNWGNYDLVVIDESHNFRNNTRGRRDESGERVSRSRYERLMEDIIRSGVKTKVLLLSATPVNNDLRDLRNQLLFLTAGDDAGFQAKLGITSLEGTLGTAQRSFNAWAQNQQHNPQALMEQLDGELFRLLDALTIARSRKHIQTYYAASLAALGGFPTRAKPLALAPSLDLRGRFMSYDRVNEEILRYKLALYNPSKYVLPAFATKYTQSRIANFSQANREHYLIGMMKVNFLKRLESSVASFAATMQRTIEKIESLEERIAHFKQVRADNSTLDLAEYVAAELEDEDLRAALSIGSGMTFHFAHLDVDAWLADLRADKQQIDILLSSASQVTTERDAKLAALRELIAARVATPTLLKDGRTSRKVLVFTAFADTAAYLYQALKPWAHGKLGLHMALVTGGAVENLTTLGRNEFGHILTNFSPRAKRRSQLPSMPQDAEIDLLIATDCISEGQNLQDCDYLVNYDIHWNPVRIIQRFGRIDRIGSQSPVVQMVNFWPTDDLNKYLSLRERVEARMALVDLTAAGDDNLLAQGKLDELLATDLSYRDKQLLALKDQVLDLEDFSESIALTEFTLDDFRLELLRYIEANRQLLREAPQGLYAVVPPDPTYAVIQPGVIFCLRQQADATGTERINPLQPYFLVYIRDDGVVRFGFSQPKQILEIFRTLCAERTTPYQALCDLFDAQTQDGSDMRIYSKLLDQAVAAITGSFRRRMGAQLTLGRGGVLPEQQKQVTQAEDFELVTWLVIQG</sequence>
<dbReference type="Gene3D" id="3.40.50.300">
    <property type="entry name" value="P-loop containing nucleotide triphosphate hydrolases"/>
    <property type="match status" value="1"/>
</dbReference>
<dbReference type="PROSITE" id="PS51192">
    <property type="entry name" value="HELICASE_ATP_BIND_1"/>
    <property type="match status" value="1"/>
</dbReference>
<evidence type="ECO:0000256" key="2">
    <source>
        <dbReference type="SAM" id="Coils"/>
    </source>
</evidence>
<feature type="domain" description="Helicase C-terminal" evidence="4">
    <location>
        <begin position="711"/>
        <end position="885"/>
    </location>
</feature>
<dbReference type="InterPro" id="IPR001650">
    <property type="entry name" value="Helicase_C-like"/>
</dbReference>
<dbReference type="SUPFAM" id="SSF52540">
    <property type="entry name" value="P-loop containing nucleoside triphosphate hydrolases"/>
    <property type="match status" value="2"/>
</dbReference>
<reference evidence="5 6" key="1">
    <citation type="submission" date="2021-03" db="EMBL/GenBank/DDBJ databases">
        <authorList>
            <person name="Grouzdev D.S."/>
        </authorList>
    </citation>
    <scope>NUCLEOTIDE SEQUENCE [LARGE SCALE GENOMIC DNA]</scope>
    <source>
        <strain evidence="5 6">M50-1</strain>
    </source>
</reference>
<dbReference type="PANTHER" id="PTHR45766:SF6">
    <property type="entry name" value="SWI_SNF-RELATED MATRIX-ASSOCIATED ACTIN-DEPENDENT REGULATOR OF CHROMATIN SUBFAMILY A-LIKE PROTEIN 1"/>
    <property type="match status" value="1"/>
</dbReference>